<reference evidence="2 3" key="1">
    <citation type="submission" date="2020-06" db="EMBL/GenBank/DDBJ databases">
        <authorList>
            <consortium name="Wellcome Sanger Institute Data Sharing"/>
        </authorList>
    </citation>
    <scope>NUCLEOTIDE SEQUENCE [LARGE SCALE GENOMIC DNA]</scope>
</reference>
<dbReference type="Proteomes" id="UP000694580">
    <property type="component" value="Chromosome 20"/>
</dbReference>
<keyword evidence="3" id="KW-1185">Reference proteome</keyword>
<organism evidence="2 3">
    <name type="scientific">Denticeps clupeoides</name>
    <name type="common">denticle herring</name>
    <dbReference type="NCBI Taxonomy" id="299321"/>
    <lineage>
        <taxon>Eukaryota</taxon>
        <taxon>Metazoa</taxon>
        <taxon>Chordata</taxon>
        <taxon>Craniata</taxon>
        <taxon>Vertebrata</taxon>
        <taxon>Euteleostomi</taxon>
        <taxon>Actinopterygii</taxon>
        <taxon>Neopterygii</taxon>
        <taxon>Teleostei</taxon>
        <taxon>Clupei</taxon>
        <taxon>Clupeiformes</taxon>
        <taxon>Denticipitoidei</taxon>
        <taxon>Denticipitidae</taxon>
        <taxon>Denticeps</taxon>
    </lineage>
</organism>
<proteinExistence type="predicted"/>
<evidence type="ECO:0000256" key="1">
    <source>
        <dbReference type="SAM" id="MobiDB-lite"/>
    </source>
</evidence>
<reference evidence="2" key="3">
    <citation type="submission" date="2025-09" db="UniProtKB">
        <authorList>
            <consortium name="Ensembl"/>
        </authorList>
    </citation>
    <scope>IDENTIFICATION</scope>
</reference>
<protein>
    <submittedName>
        <fullName evidence="2">Uncharacterized protein</fullName>
    </submittedName>
</protein>
<evidence type="ECO:0000313" key="3">
    <source>
        <dbReference type="Proteomes" id="UP000694580"/>
    </source>
</evidence>
<name>A0AAY4DNN4_9TELE</name>
<dbReference type="AlphaFoldDB" id="A0AAY4DNN4"/>
<dbReference type="Ensembl" id="ENSDCDT00010057250.1">
    <property type="protein sequence ID" value="ENSDCDP00010047038.1"/>
    <property type="gene ID" value="ENSDCDG00010028558.1"/>
</dbReference>
<dbReference type="GeneTree" id="ENSGT00990000204044"/>
<reference evidence="2" key="2">
    <citation type="submission" date="2025-08" db="UniProtKB">
        <authorList>
            <consortium name="Ensembl"/>
        </authorList>
    </citation>
    <scope>IDENTIFICATION</scope>
</reference>
<sequence>IRRKFTPPGPQWATGGETETERRGSEAKGILSEACSVSARTDSNSVSVRFQKDFQKSMSRFWVIRSNSAPLSSGSITYFPDFSPKDTMLMTTVCRNGLIVGENFSHEEENGKKNKTHQVHRYREFLSLEQTQERNVHTCHISR</sequence>
<evidence type="ECO:0000313" key="2">
    <source>
        <dbReference type="Ensembl" id="ENSDCDP00010047038.1"/>
    </source>
</evidence>
<feature type="region of interest" description="Disordered" evidence="1">
    <location>
        <begin position="1"/>
        <end position="28"/>
    </location>
</feature>
<accession>A0AAY4DNN4</accession>